<evidence type="ECO:0000256" key="1">
    <source>
        <dbReference type="SAM" id="SignalP"/>
    </source>
</evidence>
<protein>
    <recommendedName>
        <fullName evidence="4">Translocation protein TolB</fullName>
    </recommendedName>
</protein>
<feature type="chain" id="PRO_5039581388" description="Translocation protein TolB" evidence="1">
    <location>
        <begin position="22"/>
        <end position="375"/>
    </location>
</feature>
<reference evidence="2 3" key="1">
    <citation type="submission" date="2016-10" db="EMBL/GenBank/DDBJ databases">
        <title>Evaluation of Human, Veterinary and Environmental Mycobacterium chelonae Isolates by Core Genome Phylogenomic Analysis, Targeted Gene Comparison, and Anti-microbial Susceptibility Patterns: A Tale of Mistaken Identities.</title>
        <authorList>
            <person name="Fogelson S.B."/>
            <person name="Camus A.C."/>
            <person name="Lorenz W."/>
            <person name="Vasireddy R."/>
            <person name="Vasireddy S."/>
            <person name="Smith T."/>
            <person name="Brown-Elliott B.A."/>
            <person name="Wallace R.J.Jr."/>
            <person name="Hasan N.A."/>
            <person name="Reischl U."/>
            <person name="Sanchez S."/>
        </authorList>
    </citation>
    <scope>NUCLEOTIDE SEQUENCE [LARGE SCALE GENOMIC DNA]</scope>
    <source>
        <strain evidence="2 3">1559</strain>
    </source>
</reference>
<comment type="caution">
    <text evidence="2">The sequence shown here is derived from an EMBL/GenBank/DDBJ whole genome shotgun (WGS) entry which is preliminary data.</text>
</comment>
<dbReference type="SUPFAM" id="SSF82171">
    <property type="entry name" value="DPP6 N-terminal domain-like"/>
    <property type="match status" value="1"/>
</dbReference>
<dbReference type="GeneID" id="57167803"/>
<accession>A0A1S1L781</accession>
<name>A0A1S1L781_9MYCO</name>
<dbReference type="Proteomes" id="UP000179616">
    <property type="component" value="Unassembled WGS sequence"/>
</dbReference>
<keyword evidence="1" id="KW-0732">Signal</keyword>
<organism evidence="2 3">
    <name type="scientific">Mycobacteroides franklinii</name>
    <dbReference type="NCBI Taxonomy" id="948102"/>
    <lineage>
        <taxon>Bacteria</taxon>
        <taxon>Bacillati</taxon>
        <taxon>Actinomycetota</taxon>
        <taxon>Actinomycetes</taxon>
        <taxon>Mycobacteriales</taxon>
        <taxon>Mycobacteriaceae</taxon>
        <taxon>Mycobacteroides</taxon>
    </lineage>
</organism>
<evidence type="ECO:0008006" key="4">
    <source>
        <dbReference type="Google" id="ProtNLM"/>
    </source>
</evidence>
<feature type="signal peptide" evidence="1">
    <location>
        <begin position="1"/>
        <end position="21"/>
    </location>
</feature>
<gene>
    <name evidence="2" type="ORF">BKG76_13425</name>
</gene>
<evidence type="ECO:0000313" key="3">
    <source>
        <dbReference type="Proteomes" id="UP000179616"/>
    </source>
</evidence>
<sequence length="375" mass="40819">MGFRAAAGVVLAMATAITLLAWGESGPNAHGEPSMNELVFGYRALGELGLVKGAEVVARINDRAPQPTYGDRVRVAGAPQFTDDGRYLFATAGDGQLAVIDTQDFTTKTVLCPYGTSLVLPGGGSSVLWWEGADRLVSIDLSTEEPKPALRQVINLPPPQPEDGFASNNVTPPTLAAARNGRVVLQRTETLGPYWWHVYLYLIELDGSVQRLGRERANRGGGPVNFSPDGRSLVYQAVDRNGYNWDRSVLGLIDLRTGAHNTYAPRLAENDEVTSTELSSALWQDNDTLRMRYQTSLRHGVLLSAPIVWELKDGRWKIADERQLVQKLTVSSDKAIVIVPNESRDDRGILCIERGGAYTRVANNVGAIVLLPEAA</sequence>
<dbReference type="OrthoDB" id="4507771at2"/>
<dbReference type="RefSeq" id="WP_131815816.1">
    <property type="nucleotide sequence ID" value="NZ_MLIK01000019.1"/>
</dbReference>
<dbReference type="STRING" id="948102.BKG76_13425"/>
<dbReference type="EMBL" id="MLIK01000019">
    <property type="protein sequence ID" value="OHU21607.1"/>
    <property type="molecule type" value="Genomic_DNA"/>
</dbReference>
<evidence type="ECO:0000313" key="2">
    <source>
        <dbReference type="EMBL" id="OHU21607.1"/>
    </source>
</evidence>
<dbReference type="AlphaFoldDB" id="A0A1S1L781"/>
<proteinExistence type="predicted"/>